<protein>
    <submittedName>
        <fullName evidence="1">Tripartite motif-containing protein 47</fullName>
    </submittedName>
</protein>
<keyword evidence="2" id="KW-1185">Reference proteome</keyword>
<sequence>MATASPFLSEDQFQCSICLDVFTEPVSIPCGHNFCKACITRHWEGKEQCQCPLCNEKFNKGLKLCVNTGFREVVENFKKHHAKTDNNSQIKPGEVPCDCCTGTKFKALKTCLVCLTSFCETHLEPHQRVATLKGHKLTNPVHNLESKICKKHNRILKPLCRNDLTRVCDLCTEHSAYDTVPVEETYVNNRAQTGKKKADVQEIKPKRGKKAKKTRALVQTERKGRECPLQFNRYFYLPGCMGFSEGKFFYEVDTKGRTGWDLGIVTESNLLVRTLTPTPRNGNWLIRLENNTSCRALHNAYIPIFLLRKPERVRVFVDYDNGEVSFCDADTGIWMCSFINCKFNERVFLFYRPNVSWAQALQNKVQKIKDKVWPQLSYILLGCILLAIILISDTQN</sequence>
<proteinExistence type="predicted"/>
<gene>
    <name evidence="1" type="primary">TRIM47.4</name>
    <name evidence="1" type="ORF">GBF38_014430</name>
</gene>
<name>A0ACB7F7C9_NIBAL</name>
<dbReference type="Proteomes" id="UP000805704">
    <property type="component" value="Chromosome 16"/>
</dbReference>
<evidence type="ECO:0000313" key="2">
    <source>
        <dbReference type="Proteomes" id="UP000805704"/>
    </source>
</evidence>
<dbReference type="EMBL" id="CM024804">
    <property type="protein sequence ID" value="KAG8010211.1"/>
    <property type="molecule type" value="Genomic_DNA"/>
</dbReference>
<accession>A0ACB7F7C9</accession>
<evidence type="ECO:0000313" key="1">
    <source>
        <dbReference type="EMBL" id="KAG8010211.1"/>
    </source>
</evidence>
<organism evidence="1 2">
    <name type="scientific">Nibea albiflora</name>
    <name type="common">Yellow drum</name>
    <name type="synonym">Corvina albiflora</name>
    <dbReference type="NCBI Taxonomy" id="240163"/>
    <lineage>
        <taxon>Eukaryota</taxon>
        <taxon>Metazoa</taxon>
        <taxon>Chordata</taxon>
        <taxon>Craniata</taxon>
        <taxon>Vertebrata</taxon>
        <taxon>Euteleostomi</taxon>
        <taxon>Actinopterygii</taxon>
        <taxon>Neopterygii</taxon>
        <taxon>Teleostei</taxon>
        <taxon>Neoteleostei</taxon>
        <taxon>Acanthomorphata</taxon>
        <taxon>Eupercaria</taxon>
        <taxon>Sciaenidae</taxon>
        <taxon>Nibea</taxon>
    </lineage>
</organism>
<reference evidence="1" key="1">
    <citation type="submission" date="2020-04" db="EMBL/GenBank/DDBJ databases">
        <title>A chromosome-scale assembly and high-density genetic map of the yellow drum (Nibea albiflora) genome.</title>
        <authorList>
            <person name="Xu D."/>
            <person name="Zhang W."/>
            <person name="Chen R."/>
            <person name="Tan P."/>
            <person name="Wang L."/>
            <person name="Song H."/>
            <person name="Tian L."/>
            <person name="Zhu Q."/>
            <person name="Wang B."/>
        </authorList>
    </citation>
    <scope>NUCLEOTIDE SEQUENCE</scope>
    <source>
        <strain evidence="1">ZJHYS-2018</strain>
    </source>
</reference>
<comment type="caution">
    <text evidence="1">The sequence shown here is derived from an EMBL/GenBank/DDBJ whole genome shotgun (WGS) entry which is preliminary data.</text>
</comment>